<keyword evidence="1" id="KW-0812">Transmembrane</keyword>
<dbReference type="AlphaFoldDB" id="A0A024GN22"/>
<dbReference type="InParanoid" id="A0A024GN22"/>
<feature type="transmembrane region" description="Helical" evidence="1">
    <location>
        <begin position="93"/>
        <end position="117"/>
    </location>
</feature>
<gene>
    <name evidence="2" type="ORF">BN9_091870</name>
</gene>
<sequence length="122" mass="13838">MSGMKAIKSYVRSSRVSFRNLEGACGFNGQICQSYMFVMLVKMMKIQIKNKCGQVDLDTHITDTTIAIVTGGSWRHLGHSGCRCDIDNIKLAIVVYNFFFMCFFPFLVLTKLLAITYCQDLE</sequence>
<reference evidence="2 3" key="1">
    <citation type="submission" date="2012-05" db="EMBL/GenBank/DDBJ databases">
        <title>Recombination and specialization in a pathogen metapopulation.</title>
        <authorList>
            <person name="Gardiner A."/>
            <person name="Kemen E."/>
            <person name="Schultz-Larsen T."/>
            <person name="MacLean D."/>
            <person name="Van Oosterhout C."/>
            <person name="Jones J.D.G."/>
        </authorList>
    </citation>
    <scope>NUCLEOTIDE SEQUENCE [LARGE SCALE GENOMIC DNA]</scope>
    <source>
        <strain evidence="2 3">Ac Nc2</strain>
    </source>
</reference>
<keyword evidence="1" id="KW-1133">Transmembrane helix</keyword>
<keyword evidence="1" id="KW-0472">Membrane</keyword>
<dbReference type="Proteomes" id="UP000053237">
    <property type="component" value="Unassembled WGS sequence"/>
</dbReference>
<accession>A0A024GN22</accession>
<organism evidence="2 3">
    <name type="scientific">Albugo candida</name>
    <dbReference type="NCBI Taxonomy" id="65357"/>
    <lineage>
        <taxon>Eukaryota</taxon>
        <taxon>Sar</taxon>
        <taxon>Stramenopiles</taxon>
        <taxon>Oomycota</taxon>
        <taxon>Peronosporomycetes</taxon>
        <taxon>Albuginales</taxon>
        <taxon>Albuginaceae</taxon>
        <taxon>Albugo</taxon>
    </lineage>
</organism>
<evidence type="ECO:0000313" key="2">
    <source>
        <dbReference type="EMBL" id="CCI48125.1"/>
    </source>
</evidence>
<name>A0A024GN22_9STRA</name>
<protein>
    <submittedName>
        <fullName evidence="2">Uncharacterized protein</fullName>
    </submittedName>
</protein>
<proteinExistence type="predicted"/>
<evidence type="ECO:0000256" key="1">
    <source>
        <dbReference type="SAM" id="Phobius"/>
    </source>
</evidence>
<dbReference type="EMBL" id="CAIX01000206">
    <property type="protein sequence ID" value="CCI48125.1"/>
    <property type="molecule type" value="Genomic_DNA"/>
</dbReference>
<comment type="caution">
    <text evidence="2">The sequence shown here is derived from an EMBL/GenBank/DDBJ whole genome shotgun (WGS) entry which is preliminary data.</text>
</comment>
<keyword evidence="3" id="KW-1185">Reference proteome</keyword>
<evidence type="ECO:0000313" key="3">
    <source>
        <dbReference type="Proteomes" id="UP000053237"/>
    </source>
</evidence>